<feature type="transmembrane region" description="Helical" evidence="1">
    <location>
        <begin position="51"/>
        <end position="70"/>
    </location>
</feature>
<feature type="transmembrane region" description="Helical" evidence="1">
    <location>
        <begin position="82"/>
        <end position="99"/>
    </location>
</feature>
<keyword evidence="1" id="KW-0472">Membrane</keyword>
<evidence type="ECO:0000256" key="1">
    <source>
        <dbReference type="SAM" id="Phobius"/>
    </source>
</evidence>
<dbReference type="KEGG" id="haxz:M0R88_06295"/>
<organism evidence="3 4">
    <name type="scientific">Halorussus gelatinilyticus</name>
    <dbReference type="NCBI Taxonomy" id="2937524"/>
    <lineage>
        <taxon>Archaea</taxon>
        <taxon>Methanobacteriati</taxon>
        <taxon>Methanobacteriota</taxon>
        <taxon>Stenosarchaea group</taxon>
        <taxon>Halobacteria</taxon>
        <taxon>Halobacteriales</taxon>
        <taxon>Haladaptataceae</taxon>
        <taxon>Halorussus</taxon>
    </lineage>
</organism>
<dbReference type="Pfam" id="PF14018">
    <property type="entry name" value="DUF4234"/>
    <property type="match status" value="1"/>
</dbReference>
<gene>
    <name evidence="3" type="ORF">M0R88_06295</name>
</gene>
<dbReference type="InterPro" id="IPR025328">
    <property type="entry name" value="DUF4234"/>
</dbReference>
<evidence type="ECO:0000313" key="4">
    <source>
        <dbReference type="Proteomes" id="UP000830434"/>
    </source>
</evidence>
<proteinExistence type="predicted"/>
<accession>A0A8U0ILS7</accession>
<reference evidence="3" key="1">
    <citation type="submission" date="2022-04" db="EMBL/GenBank/DDBJ databases">
        <title>Diverse halophilic archaea isolated from saline environments.</title>
        <authorList>
            <person name="Cui H.-L."/>
        </authorList>
    </citation>
    <scope>NUCLEOTIDE SEQUENCE</scope>
    <source>
        <strain evidence="3">XZYJT40</strain>
    </source>
</reference>
<dbReference type="GeneID" id="72189448"/>
<feature type="transmembrane region" description="Helical" evidence="1">
    <location>
        <begin position="12"/>
        <end position="30"/>
    </location>
</feature>
<protein>
    <submittedName>
        <fullName evidence="3">DUF4234 domain-containing protein</fullName>
    </submittedName>
</protein>
<dbReference type="RefSeq" id="WP_248656098.1">
    <property type="nucleotide sequence ID" value="NZ_CP096658.1"/>
</dbReference>
<sequence>MAETPNSVTKRSPVKLLVFTGITFGLYWLYYVHQVNKELKEASGASYSPGVRTLTFLIPFVNFYAVWQIGQTANEVTDDLSPGVAAIGLLVPLFGAFLMQPKFNEIA</sequence>
<evidence type="ECO:0000259" key="2">
    <source>
        <dbReference type="Pfam" id="PF14018"/>
    </source>
</evidence>
<dbReference type="Proteomes" id="UP000830434">
    <property type="component" value="Chromosome"/>
</dbReference>
<keyword evidence="1" id="KW-0812">Transmembrane</keyword>
<keyword evidence="1" id="KW-1133">Transmembrane helix</keyword>
<name>A0A8U0ILS7_9EURY</name>
<feature type="domain" description="DUF4234" evidence="2">
    <location>
        <begin position="11"/>
        <end position="58"/>
    </location>
</feature>
<dbReference type="AlphaFoldDB" id="A0A8U0ILS7"/>
<keyword evidence="4" id="KW-1185">Reference proteome</keyword>
<dbReference type="EMBL" id="CP096658">
    <property type="protein sequence ID" value="UPW01708.1"/>
    <property type="molecule type" value="Genomic_DNA"/>
</dbReference>
<evidence type="ECO:0000313" key="3">
    <source>
        <dbReference type="EMBL" id="UPW01708.1"/>
    </source>
</evidence>